<dbReference type="EMBL" id="JAMYWD010000009">
    <property type="protein sequence ID" value="KAJ4959994.1"/>
    <property type="molecule type" value="Genomic_DNA"/>
</dbReference>
<reference evidence="1" key="1">
    <citation type="journal article" date="2023" name="Plant J.">
        <title>The genome of the king protea, Protea cynaroides.</title>
        <authorList>
            <person name="Chang J."/>
            <person name="Duong T.A."/>
            <person name="Schoeman C."/>
            <person name="Ma X."/>
            <person name="Roodt D."/>
            <person name="Barker N."/>
            <person name="Li Z."/>
            <person name="Van de Peer Y."/>
            <person name="Mizrachi E."/>
        </authorList>
    </citation>
    <scope>NUCLEOTIDE SEQUENCE</scope>
    <source>
        <tissue evidence="1">Young leaves</tissue>
    </source>
</reference>
<organism evidence="1 2">
    <name type="scientific">Protea cynaroides</name>
    <dbReference type="NCBI Taxonomy" id="273540"/>
    <lineage>
        <taxon>Eukaryota</taxon>
        <taxon>Viridiplantae</taxon>
        <taxon>Streptophyta</taxon>
        <taxon>Embryophyta</taxon>
        <taxon>Tracheophyta</taxon>
        <taxon>Spermatophyta</taxon>
        <taxon>Magnoliopsida</taxon>
        <taxon>Proteales</taxon>
        <taxon>Proteaceae</taxon>
        <taxon>Protea</taxon>
    </lineage>
</organism>
<comment type="caution">
    <text evidence="1">The sequence shown here is derived from an EMBL/GenBank/DDBJ whole genome shotgun (WGS) entry which is preliminary data.</text>
</comment>
<gene>
    <name evidence="1" type="ORF">NE237_019904</name>
</gene>
<dbReference type="AlphaFoldDB" id="A0A9Q0HA52"/>
<proteinExistence type="predicted"/>
<dbReference type="PANTHER" id="PTHR19328">
    <property type="entry name" value="HEDGEHOG-INTERACTING PROTEIN"/>
    <property type="match status" value="1"/>
</dbReference>
<name>A0A9Q0HA52_9MAGN</name>
<keyword evidence="2" id="KW-1185">Reference proteome</keyword>
<evidence type="ECO:0000313" key="2">
    <source>
        <dbReference type="Proteomes" id="UP001141806"/>
    </source>
</evidence>
<dbReference type="OrthoDB" id="1739023at2759"/>
<protein>
    <submittedName>
        <fullName evidence="1">Uncharacterized protein</fullName>
    </submittedName>
</protein>
<evidence type="ECO:0000313" key="1">
    <source>
        <dbReference type="EMBL" id="KAJ4959994.1"/>
    </source>
</evidence>
<sequence length="189" mass="20926">MVDAFHVCFYNSRLVTNSRLSCLKLVLGGLVNYLFYATPPSQWAHHSLTVQRITFVESVYGEASGYDSVCFDGVPVSLNNSATVHPPSGLCLEKISNVTYIDMVGHTDGSNRVFITDRQGRIWLATVLGSGGTLGPDKLSLFLDILDEVYVNYDLGLMATIVNQVEVRRIFSMELPFPSEHGVRFSLDL</sequence>
<accession>A0A9Q0HA52</accession>
<dbReference type="PANTHER" id="PTHR19328:SF66">
    <property type="entry name" value="CATALYTICS"/>
    <property type="match status" value="1"/>
</dbReference>
<dbReference type="Proteomes" id="UP001141806">
    <property type="component" value="Unassembled WGS sequence"/>
</dbReference>